<accession>A0A2P2KBC0</accession>
<dbReference type="EMBL" id="GGEC01022541">
    <property type="protein sequence ID" value="MBX03025.1"/>
    <property type="molecule type" value="Transcribed_RNA"/>
</dbReference>
<organism evidence="1">
    <name type="scientific">Rhizophora mucronata</name>
    <name type="common">Asiatic mangrove</name>
    <dbReference type="NCBI Taxonomy" id="61149"/>
    <lineage>
        <taxon>Eukaryota</taxon>
        <taxon>Viridiplantae</taxon>
        <taxon>Streptophyta</taxon>
        <taxon>Embryophyta</taxon>
        <taxon>Tracheophyta</taxon>
        <taxon>Spermatophyta</taxon>
        <taxon>Magnoliopsida</taxon>
        <taxon>eudicotyledons</taxon>
        <taxon>Gunneridae</taxon>
        <taxon>Pentapetalae</taxon>
        <taxon>rosids</taxon>
        <taxon>fabids</taxon>
        <taxon>Malpighiales</taxon>
        <taxon>Rhizophoraceae</taxon>
        <taxon>Rhizophora</taxon>
    </lineage>
</organism>
<sequence length="79" mass="8222">MTVLDPTNASIFLQSRSKSCRASRNLSCSGSVQLSLDLVIVYGFRTFLVGSSGEDVADAVVGSVAEGPSPGNAIPFRSK</sequence>
<protein>
    <submittedName>
        <fullName evidence="1">DNA binding protein</fullName>
    </submittedName>
</protein>
<name>A0A2P2KBC0_RHIMU</name>
<proteinExistence type="predicted"/>
<evidence type="ECO:0000313" key="1">
    <source>
        <dbReference type="EMBL" id="MBX03025.1"/>
    </source>
</evidence>
<dbReference type="AlphaFoldDB" id="A0A2P2KBC0"/>
<reference evidence="1" key="1">
    <citation type="submission" date="2018-02" db="EMBL/GenBank/DDBJ databases">
        <title>Rhizophora mucronata_Transcriptome.</title>
        <authorList>
            <person name="Meera S.P."/>
            <person name="Sreeshan A."/>
            <person name="Augustine A."/>
        </authorList>
    </citation>
    <scope>NUCLEOTIDE SEQUENCE</scope>
    <source>
        <tissue evidence="1">Leaf</tissue>
    </source>
</reference>